<dbReference type="Proteomes" id="UP000501891">
    <property type="component" value="Chromosome"/>
</dbReference>
<keyword evidence="2" id="KW-1185">Reference proteome</keyword>
<reference evidence="1" key="1">
    <citation type="submission" date="2020-04" db="EMBL/GenBank/DDBJ databases">
        <title>A desert anoxygenic phototrophic bacterium fixes CO2 using RubisCO under aerobic conditions.</title>
        <authorList>
            <person name="Tang K."/>
        </authorList>
    </citation>
    <scope>NUCLEOTIDE SEQUENCE [LARGE SCALE GENOMIC DNA]</scope>
    <source>
        <strain evidence="1">MIMtkB3</strain>
    </source>
</reference>
<dbReference type="InterPro" id="IPR029024">
    <property type="entry name" value="TerB-like"/>
</dbReference>
<organism evidence="1 2">
    <name type="scientific">Aerophototrophica crusticola</name>
    <dbReference type="NCBI Taxonomy" id="1709002"/>
    <lineage>
        <taxon>Bacteria</taxon>
        <taxon>Pseudomonadati</taxon>
        <taxon>Pseudomonadota</taxon>
        <taxon>Alphaproteobacteria</taxon>
        <taxon>Rhodospirillales</taxon>
        <taxon>Rhodospirillaceae</taxon>
        <taxon>Aerophototrophica</taxon>
    </lineage>
</organism>
<gene>
    <name evidence="1" type="ORF">HHL28_03475</name>
</gene>
<evidence type="ECO:0000313" key="1">
    <source>
        <dbReference type="EMBL" id="QJE72286.1"/>
    </source>
</evidence>
<evidence type="ECO:0000313" key="2">
    <source>
        <dbReference type="Proteomes" id="UP000501891"/>
    </source>
</evidence>
<protein>
    <submittedName>
        <fullName evidence="1">Tellurite resistance TerB family protein</fullName>
    </submittedName>
</protein>
<dbReference type="SUPFAM" id="SSF158682">
    <property type="entry name" value="TerB-like"/>
    <property type="match status" value="1"/>
</dbReference>
<dbReference type="InterPro" id="IPR007486">
    <property type="entry name" value="YebE"/>
</dbReference>
<dbReference type="CDD" id="cd07178">
    <property type="entry name" value="terB_like_YebE"/>
    <property type="match status" value="1"/>
</dbReference>
<proteinExistence type="predicted"/>
<dbReference type="AlphaFoldDB" id="A0A858R5D4"/>
<dbReference type="KEGG" id="acru:HHL28_03475"/>
<accession>A0A858R5D4</accession>
<dbReference type="Pfam" id="PF04391">
    <property type="entry name" value="DUF533"/>
    <property type="match status" value="1"/>
</dbReference>
<sequence length="213" mass="21925">MDVERLLGMVLRSGLSTKSKSKGKSKGFSGMVKKAAFSKEGLTLLAGIGMAAYEHFRGAQAAPTPPTPATGPATPPPFPGAKAAPPPFAGARALPGTPDPDLLLLAMVTAAKADGVLDPSERAALLEHLLQSGAGAEERALLDRLLAAPMDLDALVARVTDPVTAAEVYAASRLAIEPDLPVERAYLAELARRLGLDAAMVAEIEARLDEAAG</sequence>
<dbReference type="EMBL" id="CP051775">
    <property type="protein sequence ID" value="QJE72286.1"/>
    <property type="molecule type" value="Genomic_DNA"/>
</dbReference>
<name>A0A858R5D4_9PROT</name>